<evidence type="ECO:0000313" key="8">
    <source>
        <dbReference type="EMBL" id="OYO16434.1"/>
    </source>
</evidence>
<reference evidence="8 9" key="1">
    <citation type="submission" date="2017-07" db="EMBL/GenBank/DDBJ databases">
        <title>Draft whole genome sequences of clinical Proprionibacteriaceae strains.</title>
        <authorList>
            <person name="Bernier A.-M."/>
            <person name="Bernard K."/>
            <person name="Domingo M.-C."/>
        </authorList>
    </citation>
    <scope>NUCLEOTIDE SEQUENCE [LARGE SCALE GENOMIC DNA]</scope>
    <source>
        <strain evidence="8 9">NML 030167</strain>
    </source>
</reference>
<keyword evidence="2 8" id="KW-0645">Protease</keyword>
<comment type="similarity">
    <text evidence="1">Belongs to the peptidase S1 family.</text>
</comment>
<protein>
    <submittedName>
        <fullName evidence="8">Serine protease</fullName>
    </submittedName>
</protein>
<dbReference type="EMBL" id="NMVO01000003">
    <property type="protein sequence ID" value="OYO16434.1"/>
    <property type="molecule type" value="Genomic_DNA"/>
</dbReference>
<dbReference type="GO" id="GO:0004252">
    <property type="term" value="F:serine-type endopeptidase activity"/>
    <property type="evidence" value="ECO:0007669"/>
    <property type="project" value="InterPro"/>
</dbReference>
<feature type="disulfide bond" evidence="7">
    <location>
        <begin position="339"/>
        <end position="368"/>
    </location>
</feature>
<dbReference type="PIRSF" id="PIRSF001134">
    <property type="entry name" value="Streptogrisin"/>
    <property type="match status" value="1"/>
</dbReference>
<keyword evidence="3" id="KW-0378">Hydrolase</keyword>
<dbReference type="SUPFAM" id="SSF50494">
    <property type="entry name" value="Trypsin-like serine proteases"/>
    <property type="match status" value="1"/>
</dbReference>
<evidence type="ECO:0000256" key="2">
    <source>
        <dbReference type="ARBA" id="ARBA00022670"/>
    </source>
</evidence>
<feature type="active site" description="Charge relay system" evidence="6">
    <location>
        <position position="345"/>
    </location>
</feature>
<comment type="caution">
    <text evidence="8">The sequence shown here is derived from an EMBL/GenBank/DDBJ whole genome shotgun (WGS) entry which is preliminary data.</text>
</comment>
<feature type="disulfide bond" evidence="7">
    <location>
        <begin position="297"/>
        <end position="307"/>
    </location>
</feature>
<feature type="disulfide bond" evidence="7">
    <location>
        <begin position="204"/>
        <end position="225"/>
    </location>
</feature>
<dbReference type="InterPro" id="IPR001316">
    <property type="entry name" value="Pept_S1A_streptogrisin"/>
</dbReference>
<dbReference type="InterPro" id="IPR009003">
    <property type="entry name" value="Peptidase_S1_PA"/>
</dbReference>
<feature type="active site" description="Charge relay system" evidence="6">
    <location>
        <position position="224"/>
    </location>
</feature>
<dbReference type="PRINTS" id="PR00861">
    <property type="entry name" value="ALYTICPTASE"/>
</dbReference>
<feature type="active site" description="Charge relay system" evidence="6">
    <location>
        <position position="257"/>
    </location>
</feature>
<keyword evidence="4" id="KW-0720">Serine protease</keyword>
<keyword evidence="5 7" id="KW-1015">Disulfide bond</keyword>
<keyword evidence="9" id="KW-1185">Reference proteome</keyword>
<dbReference type="Gene3D" id="2.40.10.10">
    <property type="entry name" value="Trypsin-like serine proteases"/>
    <property type="match status" value="2"/>
</dbReference>
<evidence type="ECO:0000256" key="4">
    <source>
        <dbReference type="ARBA" id="ARBA00022825"/>
    </source>
</evidence>
<gene>
    <name evidence="8" type="ORF">CGZ94_04435</name>
</gene>
<name>A0A255GTM7_9ACTN</name>
<dbReference type="GO" id="GO:0006508">
    <property type="term" value="P:proteolysis"/>
    <property type="evidence" value="ECO:0007669"/>
    <property type="project" value="UniProtKB-KW"/>
</dbReference>
<organism evidence="8 9">
    <name type="scientific">Enemella evansiae</name>
    <dbReference type="NCBI Taxonomy" id="2016499"/>
    <lineage>
        <taxon>Bacteria</taxon>
        <taxon>Bacillati</taxon>
        <taxon>Actinomycetota</taxon>
        <taxon>Actinomycetes</taxon>
        <taxon>Propionibacteriales</taxon>
        <taxon>Propionibacteriaceae</taxon>
        <taxon>Enemella</taxon>
    </lineage>
</organism>
<dbReference type="Proteomes" id="UP000215896">
    <property type="component" value="Unassembled WGS sequence"/>
</dbReference>
<evidence type="ECO:0000313" key="9">
    <source>
        <dbReference type="Proteomes" id="UP000215896"/>
    </source>
</evidence>
<evidence type="ECO:0000256" key="1">
    <source>
        <dbReference type="ARBA" id="ARBA00007664"/>
    </source>
</evidence>
<accession>A0A255GTM7</accession>
<dbReference type="CDD" id="cd21112">
    <property type="entry name" value="alphaLP-like"/>
    <property type="match status" value="1"/>
</dbReference>
<evidence type="ECO:0000256" key="5">
    <source>
        <dbReference type="ARBA" id="ARBA00023157"/>
    </source>
</evidence>
<evidence type="ECO:0000256" key="7">
    <source>
        <dbReference type="PIRSR" id="PIRSR001134-2"/>
    </source>
</evidence>
<dbReference type="AlphaFoldDB" id="A0A255GTM7"/>
<proteinExistence type="inferred from homology"/>
<evidence type="ECO:0000256" key="3">
    <source>
        <dbReference type="ARBA" id="ARBA00022801"/>
    </source>
</evidence>
<dbReference type="InterPro" id="IPR043504">
    <property type="entry name" value="Peptidase_S1_PA_chymotrypsin"/>
</dbReference>
<evidence type="ECO:0000256" key="6">
    <source>
        <dbReference type="PIRSR" id="PIRSR001134-1"/>
    </source>
</evidence>
<sequence length="397" mass="41158">MLGGAILASTQLPAISAPTNPPTLSPQNTRITGKAEARAVQSEFSQEQIQVMARSANRTVEQQRSYLDRKAQQNNTYAELAAQHSYDGAFFTEQGKLVVQAAPNSAAAKAAEAKGLQVRSPQRGEAKLNDMVAQVTAVVGDRVASVSPDLASDKLIVTSTSPDQTRQALAQFGDAVEVRQGEANRVQIAVKGGDKVTMASGGYCSAGFPARTSSGTRVMIWAGHCVEGQNTFSVGGTKIGTPAGTAFGSYDGVADRDIGAIYMDPEDQMTTQVNGYGRTVSQADKGPWKAPVGTDMCKSGATTGITCGQVSSYNNSVTYSDTSGRTVAQVSGLGRSTVCTAPGDSGGAFVSGGYAVGMTSGGPVSQTCTFNGGYLSGKSSYFQPVTDALSYYGLTYN</sequence>